<protein>
    <submittedName>
        <fullName evidence="1">Uncharacterized protein</fullName>
    </submittedName>
</protein>
<dbReference type="EMBL" id="PCDP01000036">
    <property type="protein sequence ID" value="PZM12853.1"/>
    <property type="molecule type" value="Genomic_DNA"/>
</dbReference>
<dbReference type="Proteomes" id="UP000248925">
    <property type="component" value="Unassembled WGS sequence"/>
</dbReference>
<name>A0A2W4ENN5_9HYPH</name>
<comment type="caution">
    <text evidence="1">The sequence shown here is derived from an EMBL/GenBank/DDBJ whole genome shotgun (WGS) entry which is preliminary data.</text>
</comment>
<gene>
    <name evidence="1" type="ORF">CPY51_14970</name>
</gene>
<dbReference type="OrthoDB" id="8302508at2"/>
<dbReference type="RefSeq" id="WP_111161048.1">
    <property type="nucleotide sequence ID" value="NZ_PCDP01000036.1"/>
</dbReference>
<organism evidence="1 2">
    <name type="scientific">Rhizobium tubonense</name>
    <dbReference type="NCBI Taxonomy" id="484088"/>
    <lineage>
        <taxon>Bacteria</taxon>
        <taxon>Pseudomonadati</taxon>
        <taxon>Pseudomonadota</taxon>
        <taxon>Alphaproteobacteria</taxon>
        <taxon>Hyphomicrobiales</taxon>
        <taxon>Rhizobiaceae</taxon>
        <taxon>Rhizobium/Agrobacterium group</taxon>
        <taxon>Rhizobium</taxon>
    </lineage>
</organism>
<proteinExistence type="predicted"/>
<evidence type="ECO:0000313" key="1">
    <source>
        <dbReference type="EMBL" id="PZM12853.1"/>
    </source>
</evidence>
<keyword evidence="2" id="KW-1185">Reference proteome</keyword>
<reference evidence="1 2" key="1">
    <citation type="journal article" date="2018" name="Sci. Rep.">
        <title>Rhizobium tumorigenes sp. nov., a novel plant tumorigenic bacterium isolated from cane gall tumors on thornless blackberry.</title>
        <authorList>
            <person name="Kuzmanovi N."/>
            <person name="Smalla K."/>
            <person name="Gronow S."/>
            <person name="PuBawska J."/>
        </authorList>
    </citation>
    <scope>NUCLEOTIDE SEQUENCE [LARGE SCALE GENOMIC DNA]</scope>
    <source>
        <strain evidence="1 2">CCBAU 85046</strain>
    </source>
</reference>
<sequence>MVAETIRDIFNLFTHVRARMLRHTTQRTLQEMARLPGHLIDDVNARGLPSDRLLPPITGTRAKRRYFKNAYGSHKIYSFD</sequence>
<accession>A0A2W4ENN5</accession>
<dbReference type="AlphaFoldDB" id="A0A2W4ENN5"/>
<evidence type="ECO:0000313" key="2">
    <source>
        <dbReference type="Proteomes" id="UP000248925"/>
    </source>
</evidence>